<dbReference type="GO" id="GO:0051287">
    <property type="term" value="F:NAD binding"/>
    <property type="evidence" value="ECO:0007669"/>
    <property type="project" value="InterPro"/>
</dbReference>
<organism evidence="3 4">
    <name type="scientific">Fodinibius salinus</name>
    <dbReference type="NCBI Taxonomy" id="860790"/>
    <lineage>
        <taxon>Bacteria</taxon>
        <taxon>Pseudomonadati</taxon>
        <taxon>Balneolota</taxon>
        <taxon>Balneolia</taxon>
        <taxon>Balneolales</taxon>
        <taxon>Balneolaceae</taxon>
        <taxon>Fodinibius</taxon>
    </lineage>
</organism>
<dbReference type="GO" id="GO:0004470">
    <property type="term" value="F:malic enzyme activity"/>
    <property type="evidence" value="ECO:0007669"/>
    <property type="project" value="InterPro"/>
</dbReference>
<dbReference type="PROSITE" id="PS51671">
    <property type="entry name" value="ACT"/>
    <property type="match status" value="1"/>
</dbReference>
<comment type="caution">
    <text evidence="3">The sequence shown here is derived from an EMBL/GenBank/DDBJ whole genome shotgun (WGS) entry which is preliminary data.</text>
</comment>
<dbReference type="PANTHER" id="PTHR43237:SF4">
    <property type="entry name" value="NADP-DEPENDENT MALIC ENZYME"/>
    <property type="match status" value="1"/>
</dbReference>
<gene>
    <name evidence="3" type="ORF">LX73_0668</name>
</gene>
<dbReference type="GO" id="GO:0016616">
    <property type="term" value="F:oxidoreductase activity, acting on the CH-OH group of donors, NAD or NADP as acceptor"/>
    <property type="evidence" value="ECO:0007669"/>
    <property type="project" value="InterPro"/>
</dbReference>
<protein>
    <submittedName>
        <fullName evidence="3">Malate dehydrogenase (Oxaloacetate-decarboxylating)</fullName>
    </submittedName>
</protein>
<dbReference type="Gene3D" id="3.40.50.10380">
    <property type="entry name" value="Malic enzyme, N-terminal domain"/>
    <property type="match status" value="1"/>
</dbReference>
<dbReference type="EMBL" id="VNHY01000001">
    <property type="protein sequence ID" value="TYP95367.1"/>
    <property type="molecule type" value="Genomic_DNA"/>
</dbReference>
<keyword evidence="4" id="KW-1185">Reference proteome</keyword>
<dbReference type="OrthoDB" id="9805787at2"/>
<dbReference type="FunFam" id="3.40.50.720:FF:000095">
    <property type="entry name" value="NADP-dependent malic enzyme"/>
    <property type="match status" value="1"/>
</dbReference>
<evidence type="ECO:0000313" key="4">
    <source>
        <dbReference type="Proteomes" id="UP000324595"/>
    </source>
</evidence>
<dbReference type="Gene3D" id="3.40.50.720">
    <property type="entry name" value="NAD(P)-binding Rossmann-like Domain"/>
    <property type="match status" value="1"/>
</dbReference>
<dbReference type="InterPro" id="IPR051674">
    <property type="entry name" value="Malate_Decarboxylase"/>
</dbReference>
<evidence type="ECO:0000256" key="1">
    <source>
        <dbReference type="ARBA" id="ARBA00023002"/>
    </source>
</evidence>
<dbReference type="InterPro" id="IPR037062">
    <property type="entry name" value="Malic_N_dom_sf"/>
</dbReference>
<dbReference type="AlphaFoldDB" id="A0A5D3YNK3"/>
<dbReference type="Pfam" id="PF13291">
    <property type="entry name" value="ACT_4"/>
    <property type="match status" value="1"/>
</dbReference>
<name>A0A5D3YNK3_9BACT</name>
<sequence>MSDVQPSVSYSFTMRLYIKNKPGMLAKVLKEIAQQKGDPGAVDVVEVAGEYKVRDLTVSARDEDHSKSIVEAIKKIDGVKVRNVSDRVFLLHLGGKIHIQNKVPVDTRDSLSMAYTPGVGRVCQAIAENKEKVHNLTIKDNSVAIVSDGSAVLGLGNIGPEAAMPVMEGKAMLFKEFGKVDAYPICLDTQDVDEIVKAVKWMSPGYGGINLEDISAPRCFEVEDKLKKELDIPVFHDDQHGTAVVTLAATINALKVVDKEMSNLRVVIVGAGAAGVAITKILLEAGVKEILCCDSTGIINKDRLKNLNSSKAWLAQNTNQNNKTGSVTDAASDADLLVGVSGPGTVPKEAIEKMAEDPIVFAMANPEPEIRPEEIHSIARIIATGRSDYPNQINNVLAFPGIFRGALDARASDINEAMKNAAAHAIAECIDEEGLGEEYIIPSVFDNSVVNNVAKAVKDAAYESGVARRPEP</sequence>
<feature type="domain" description="ACT" evidence="2">
    <location>
        <begin position="13"/>
        <end position="87"/>
    </location>
</feature>
<dbReference type="Pfam" id="PF03949">
    <property type="entry name" value="Malic_M"/>
    <property type="match status" value="1"/>
</dbReference>
<dbReference type="InterPro" id="IPR012302">
    <property type="entry name" value="Malic_NAD-bd"/>
</dbReference>
<dbReference type="SMART" id="SM01274">
    <property type="entry name" value="malic"/>
    <property type="match status" value="1"/>
</dbReference>
<dbReference type="RefSeq" id="WP_148898036.1">
    <property type="nucleotide sequence ID" value="NZ_VNHY01000001.1"/>
</dbReference>
<dbReference type="InterPro" id="IPR046346">
    <property type="entry name" value="Aminoacid_DH-like_N_sf"/>
</dbReference>
<dbReference type="InterPro" id="IPR002912">
    <property type="entry name" value="ACT_dom"/>
</dbReference>
<dbReference type="Gene3D" id="3.30.70.260">
    <property type="match status" value="1"/>
</dbReference>
<reference evidence="3 4" key="1">
    <citation type="submission" date="2019-07" db="EMBL/GenBank/DDBJ databases">
        <title>Genomic Encyclopedia of Archaeal and Bacterial Type Strains, Phase II (KMG-II): from individual species to whole genera.</title>
        <authorList>
            <person name="Goeker M."/>
        </authorList>
    </citation>
    <scope>NUCLEOTIDE SEQUENCE [LARGE SCALE GENOMIC DNA]</scope>
    <source>
        <strain evidence="3 4">DSM 21935</strain>
    </source>
</reference>
<dbReference type="InterPro" id="IPR045213">
    <property type="entry name" value="Malic_NAD-bd_bact_type"/>
</dbReference>
<evidence type="ECO:0000259" key="2">
    <source>
        <dbReference type="PROSITE" id="PS51671"/>
    </source>
</evidence>
<dbReference type="SUPFAM" id="SSF53223">
    <property type="entry name" value="Aminoacid dehydrogenase-like, N-terminal domain"/>
    <property type="match status" value="1"/>
</dbReference>
<keyword evidence="1" id="KW-0560">Oxidoreductase</keyword>
<dbReference type="SUPFAM" id="SSF51735">
    <property type="entry name" value="NAD(P)-binding Rossmann-fold domains"/>
    <property type="match status" value="1"/>
</dbReference>
<dbReference type="CDD" id="cd05311">
    <property type="entry name" value="NAD_bind_2_malic_enz"/>
    <property type="match status" value="1"/>
</dbReference>
<proteinExistence type="predicted"/>
<dbReference type="PANTHER" id="PTHR43237">
    <property type="entry name" value="NADP-DEPENDENT MALIC ENZYME"/>
    <property type="match status" value="1"/>
</dbReference>
<dbReference type="Pfam" id="PF00390">
    <property type="entry name" value="malic"/>
    <property type="match status" value="1"/>
</dbReference>
<evidence type="ECO:0000313" key="3">
    <source>
        <dbReference type="EMBL" id="TYP95367.1"/>
    </source>
</evidence>
<dbReference type="InterPro" id="IPR012301">
    <property type="entry name" value="Malic_N_dom"/>
</dbReference>
<dbReference type="Proteomes" id="UP000324595">
    <property type="component" value="Unassembled WGS sequence"/>
</dbReference>
<dbReference type="InterPro" id="IPR036291">
    <property type="entry name" value="NAD(P)-bd_dom_sf"/>
</dbReference>
<dbReference type="SMART" id="SM00919">
    <property type="entry name" value="Malic_M"/>
    <property type="match status" value="1"/>
</dbReference>
<accession>A0A5D3YNK3</accession>